<organism evidence="4 5">
    <name type="scientific">Actinoplanes octamycinicus</name>
    <dbReference type="NCBI Taxonomy" id="135948"/>
    <lineage>
        <taxon>Bacteria</taxon>
        <taxon>Bacillati</taxon>
        <taxon>Actinomycetota</taxon>
        <taxon>Actinomycetes</taxon>
        <taxon>Micromonosporales</taxon>
        <taxon>Micromonosporaceae</taxon>
        <taxon>Actinoplanes</taxon>
    </lineage>
</organism>
<accession>A0A7W7MBC9</accession>
<feature type="modified residue" description="4-aspartylphosphate" evidence="2">
    <location>
        <position position="52"/>
    </location>
</feature>
<proteinExistence type="predicted"/>
<dbReference type="SMART" id="SM00448">
    <property type="entry name" value="REC"/>
    <property type="match status" value="1"/>
</dbReference>
<sequence length="132" mass="14029">MALIVVAEDDSDVRAVTSRVLQRAGHTVVAAADGAAALQAVRQHRPQLVVSDIDMPRMSGVQLCQAIRADPATAAVPVLFVSGSLVPGDSRPVDAQATAMLRKPFDRNELLTWVDKLLQTGHHDGQAPMTCP</sequence>
<dbReference type="Gene3D" id="3.40.50.2300">
    <property type="match status" value="1"/>
</dbReference>
<dbReference type="RefSeq" id="WP_185044211.1">
    <property type="nucleotide sequence ID" value="NZ_BAABFG010000005.1"/>
</dbReference>
<dbReference type="PANTHER" id="PTHR44591:SF3">
    <property type="entry name" value="RESPONSE REGULATORY DOMAIN-CONTAINING PROTEIN"/>
    <property type="match status" value="1"/>
</dbReference>
<dbReference type="InterPro" id="IPR001789">
    <property type="entry name" value="Sig_transdc_resp-reg_receiver"/>
</dbReference>
<dbReference type="GO" id="GO:0000160">
    <property type="term" value="P:phosphorelay signal transduction system"/>
    <property type="evidence" value="ECO:0007669"/>
    <property type="project" value="InterPro"/>
</dbReference>
<keyword evidence="1 2" id="KW-0597">Phosphoprotein</keyword>
<feature type="domain" description="Response regulatory" evidence="3">
    <location>
        <begin position="3"/>
        <end position="118"/>
    </location>
</feature>
<evidence type="ECO:0000256" key="2">
    <source>
        <dbReference type="PROSITE-ProRule" id="PRU00169"/>
    </source>
</evidence>
<name>A0A7W7MBC9_9ACTN</name>
<dbReference type="PROSITE" id="PS50110">
    <property type="entry name" value="RESPONSE_REGULATORY"/>
    <property type="match status" value="1"/>
</dbReference>
<protein>
    <submittedName>
        <fullName evidence="4">CheY-like chemotaxis protein</fullName>
    </submittedName>
</protein>
<comment type="caution">
    <text evidence="4">The sequence shown here is derived from an EMBL/GenBank/DDBJ whole genome shotgun (WGS) entry which is preliminary data.</text>
</comment>
<evidence type="ECO:0000256" key="1">
    <source>
        <dbReference type="ARBA" id="ARBA00022553"/>
    </source>
</evidence>
<dbReference type="EMBL" id="JACHNB010000001">
    <property type="protein sequence ID" value="MBB4743988.1"/>
    <property type="molecule type" value="Genomic_DNA"/>
</dbReference>
<dbReference type="Proteomes" id="UP000546162">
    <property type="component" value="Unassembled WGS sequence"/>
</dbReference>
<dbReference type="PANTHER" id="PTHR44591">
    <property type="entry name" value="STRESS RESPONSE REGULATOR PROTEIN 1"/>
    <property type="match status" value="1"/>
</dbReference>
<dbReference type="SUPFAM" id="SSF52172">
    <property type="entry name" value="CheY-like"/>
    <property type="match status" value="1"/>
</dbReference>
<dbReference type="Pfam" id="PF00072">
    <property type="entry name" value="Response_reg"/>
    <property type="match status" value="1"/>
</dbReference>
<dbReference type="InterPro" id="IPR011006">
    <property type="entry name" value="CheY-like_superfamily"/>
</dbReference>
<dbReference type="InterPro" id="IPR050595">
    <property type="entry name" value="Bact_response_regulator"/>
</dbReference>
<dbReference type="AlphaFoldDB" id="A0A7W7MBC9"/>
<evidence type="ECO:0000259" key="3">
    <source>
        <dbReference type="PROSITE" id="PS50110"/>
    </source>
</evidence>
<evidence type="ECO:0000313" key="4">
    <source>
        <dbReference type="EMBL" id="MBB4743988.1"/>
    </source>
</evidence>
<gene>
    <name evidence="4" type="ORF">BJY16_007447</name>
</gene>
<reference evidence="4 5" key="1">
    <citation type="submission" date="2020-08" db="EMBL/GenBank/DDBJ databases">
        <title>Sequencing the genomes of 1000 actinobacteria strains.</title>
        <authorList>
            <person name="Klenk H.-P."/>
        </authorList>
    </citation>
    <scope>NUCLEOTIDE SEQUENCE [LARGE SCALE GENOMIC DNA]</scope>
    <source>
        <strain evidence="4 5">DSM 45809</strain>
    </source>
</reference>
<evidence type="ECO:0000313" key="5">
    <source>
        <dbReference type="Proteomes" id="UP000546162"/>
    </source>
</evidence>
<keyword evidence="5" id="KW-1185">Reference proteome</keyword>